<accession>A0A6G0TK49</accession>
<evidence type="ECO:0000256" key="2">
    <source>
        <dbReference type="SAM" id="SignalP"/>
    </source>
</evidence>
<feature type="compositionally biased region" description="Polar residues" evidence="1">
    <location>
        <begin position="149"/>
        <end position="165"/>
    </location>
</feature>
<organism evidence="3 4">
    <name type="scientific">Aphis glycines</name>
    <name type="common">Soybean aphid</name>
    <dbReference type="NCBI Taxonomy" id="307491"/>
    <lineage>
        <taxon>Eukaryota</taxon>
        <taxon>Metazoa</taxon>
        <taxon>Ecdysozoa</taxon>
        <taxon>Arthropoda</taxon>
        <taxon>Hexapoda</taxon>
        <taxon>Insecta</taxon>
        <taxon>Pterygota</taxon>
        <taxon>Neoptera</taxon>
        <taxon>Paraneoptera</taxon>
        <taxon>Hemiptera</taxon>
        <taxon>Sternorrhyncha</taxon>
        <taxon>Aphidomorpha</taxon>
        <taxon>Aphidoidea</taxon>
        <taxon>Aphididae</taxon>
        <taxon>Aphidini</taxon>
        <taxon>Aphis</taxon>
        <taxon>Aphis</taxon>
    </lineage>
</organism>
<feature type="compositionally biased region" description="Polar residues" evidence="1">
    <location>
        <begin position="108"/>
        <end position="125"/>
    </location>
</feature>
<feature type="signal peptide" evidence="2">
    <location>
        <begin position="1"/>
        <end position="20"/>
    </location>
</feature>
<sequence length="321" mass="34131">MTSIFMSAFALLVVAQCITCLEKTGTNVGATKPNKSSNIHTSESLSNEKVMVEDTEDNTAKQSMTNPNPSIITKHVHLIKNKWPLKGNSSSPTTLITCADPEPASVPADTTKSGTVSNGDSNTSEPAKIAQPSPCITCLEKTGTNVGATKPNKSSYIHTSESLSNEKVMAEDTEDNTAKQSMTNRIRSIITKPVDLITNIWPIRGVFSSLKTALITCADPEPASVPADTTKSGTVSNGDSNTSEPAKIAQPSPINIVTTPTSTQQSSATPNKESVLCKIICTPLILFKEAVKSIWKGLLMVKDNIISIYRAPVRTVNNVAG</sequence>
<feature type="compositionally biased region" description="Polar residues" evidence="1">
    <location>
        <begin position="28"/>
        <end position="47"/>
    </location>
</feature>
<feature type="compositionally biased region" description="Low complexity" evidence="1">
    <location>
        <begin position="258"/>
        <end position="268"/>
    </location>
</feature>
<feature type="compositionally biased region" description="Polar residues" evidence="1">
    <location>
        <begin position="60"/>
        <end position="70"/>
    </location>
</feature>
<feature type="region of interest" description="Disordered" evidence="1">
    <location>
        <begin position="28"/>
        <end position="70"/>
    </location>
</feature>
<dbReference type="OrthoDB" id="6620514at2759"/>
<reference evidence="3 4" key="1">
    <citation type="submission" date="2019-08" db="EMBL/GenBank/DDBJ databases">
        <title>The genome of the soybean aphid Biotype 1, its phylome, world population structure and adaptation to the North American continent.</title>
        <authorList>
            <person name="Giordano R."/>
            <person name="Donthu R.K."/>
            <person name="Hernandez A.G."/>
            <person name="Wright C.L."/>
            <person name="Zimin A.V."/>
        </authorList>
    </citation>
    <scope>NUCLEOTIDE SEQUENCE [LARGE SCALE GENOMIC DNA]</scope>
    <source>
        <tissue evidence="3">Whole aphids</tissue>
    </source>
</reference>
<feature type="region of interest" description="Disordered" evidence="1">
    <location>
        <begin position="222"/>
        <end position="268"/>
    </location>
</feature>
<feature type="region of interest" description="Disordered" evidence="1">
    <location>
        <begin position="88"/>
        <end position="130"/>
    </location>
</feature>
<keyword evidence="2" id="KW-0732">Signal</keyword>
<keyword evidence="4" id="KW-1185">Reference proteome</keyword>
<proteinExistence type="predicted"/>
<gene>
    <name evidence="3" type="ORF">AGLY_008421</name>
</gene>
<dbReference type="Proteomes" id="UP000475862">
    <property type="component" value="Unassembled WGS sequence"/>
</dbReference>
<evidence type="ECO:0000256" key="1">
    <source>
        <dbReference type="SAM" id="MobiDB-lite"/>
    </source>
</evidence>
<feature type="compositionally biased region" description="Polar residues" evidence="1">
    <location>
        <begin position="227"/>
        <end position="244"/>
    </location>
</feature>
<protein>
    <submittedName>
        <fullName evidence="3">Uncharacterized protein</fullName>
    </submittedName>
</protein>
<dbReference type="AlphaFoldDB" id="A0A6G0TK49"/>
<feature type="chain" id="PRO_5026114682" evidence="2">
    <location>
        <begin position="21"/>
        <end position="321"/>
    </location>
</feature>
<feature type="region of interest" description="Disordered" evidence="1">
    <location>
        <begin position="149"/>
        <end position="179"/>
    </location>
</feature>
<evidence type="ECO:0000313" key="3">
    <source>
        <dbReference type="EMBL" id="KAE9534331.1"/>
    </source>
</evidence>
<comment type="caution">
    <text evidence="3">The sequence shown here is derived from an EMBL/GenBank/DDBJ whole genome shotgun (WGS) entry which is preliminary data.</text>
</comment>
<dbReference type="EMBL" id="VYZN01000028">
    <property type="protein sequence ID" value="KAE9534331.1"/>
    <property type="molecule type" value="Genomic_DNA"/>
</dbReference>
<evidence type="ECO:0000313" key="4">
    <source>
        <dbReference type="Proteomes" id="UP000475862"/>
    </source>
</evidence>
<name>A0A6G0TK49_APHGL</name>